<organism evidence="3 4">
    <name type="scientific">Microbacterium ureisolvens</name>
    <dbReference type="NCBI Taxonomy" id="2781186"/>
    <lineage>
        <taxon>Bacteria</taxon>
        <taxon>Bacillati</taxon>
        <taxon>Actinomycetota</taxon>
        <taxon>Actinomycetes</taxon>
        <taxon>Micrococcales</taxon>
        <taxon>Microbacteriaceae</taxon>
        <taxon>Microbacterium</taxon>
    </lineage>
</organism>
<evidence type="ECO:0000256" key="2">
    <source>
        <dbReference type="SAM" id="SignalP"/>
    </source>
</evidence>
<name>A0ABS7I004_9MICO</name>
<keyword evidence="2" id="KW-0732">Signal</keyword>
<keyword evidence="1" id="KW-0472">Membrane</keyword>
<dbReference type="RefSeq" id="WP_220340083.1">
    <property type="nucleotide sequence ID" value="NZ_JAEUAX010000008.1"/>
</dbReference>
<evidence type="ECO:0000313" key="4">
    <source>
        <dbReference type="Proteomes" id="UP000777440"/>
    </source>
</evidence>
<comment type="caution">
    <text evidence="3">The sequence shown here is derived from an EMBL/GenBank/DDBJ whole genome shotgun (WGS) entry which is preliminary data.</text>
</comment>
<protein>
    <submittedName>
        <fullName evidence="3">LPXTG cell wall anchor domain-containing protein</fullName>
    </submittedName>
</protein>
<dbReference type="EMBL" id="JAEUAX010000008">
    <property type="protein sequence ID" value="MBW9110976.1"/>
    <property type="molecule type" value="Genomic_DNA"/>
</dbReference>
<evidence type="ECO:0000256" key="1">
    <source>
        <dbReference type="SAM" id="Phobius"/>
    </source>
</evidence>
<keyword evidence="1" id="KW-0812">Transmembrane</keyword>
<sequence length="188" mass="18139">MPHITGSPTPRLLPRAAVAVMLALGAVIAAPAAANASTIYPPSGSCTATPTAQAGGTISFQCDAETFSPDEAITITVTGENGAAARIGMVKFAITTASSTASSEADGSLAAVDIALPSNATGTYNIAAVSSTSAGGTAAVTITGADGLPATGLDQGQTIGLWIGGGALLLAGAALAVVAAVRRSRDSR</sequence>
<gene>
    <name evidence="3" type="ORF">JNB61_14440</name>
</gene>
<feature type="signal peptide" evidence="2">
    <location>
        <begin position="1"/>
        <end position="29"/>
    </location>
</feature>
<evidence type="ECO:0000313" key="3">
    <source>
        <dbReference type="EMBL" id="MBW9110976.1"/>
    </source>
</evidence>
<accession>A0ABS7I004</accession>
<dbReference type="NCBIfam" id="TIGR01167">
    <property type="entry name" value="LPXTG_anchor"/>
    <property type="match status" value="1"/>
</dbReference>
<proteinExistence type="predicted"/>
<feature type="transmembrane region" description="Helical" evidence="1">
    <location>
        <begin position="159"/>
        <end position="181"/>
    </location>
</feature>
<keyword evidence="4" id="KW-1185">Reference proteome</keyword>
<dbReference type="Proteomes" id="UP000777440">
    <property type="component" value="Unassembled WGS sequence"/>
</dbReference>
<reference evidence="3 4" key="1">
    <citation type="journal article" date="2021" name="MBio">
        <title>Poor Competitiveness of Bradyrhizobium in Pigeon Pea Root Colonization in Indian Soils.</title>
        <authorList>
            <person name="Chalasani D."/>
            <person name="Basu A."/>
            <person name="Pullabhotla S.V.S.R.N."/>
            <person name="Jorrin B."/>
            <person name="Neal A.L."/>
            <person name="Poole P.S."/>
            <person name="Podile A.R."/>
            <person name="Tkacz A."/>
        </authorList>
    </citation>
    <scope>NUCLEOTIDE SEQUENCE [LARGE SCALE GENOMIC DNA]</scope>
    <source>
        <strain evidence="3 4">HU12</strain>
    </source>
</reference>
<feature type="chain" id="PRO_5046622746" evidence="2">
    <location>
        <begin position="30"/>
        <end position="188"/>
    </location>
</feature>
<keyword evidence="1" id="KW-1133">Transmembrane helix</keyword>